<feature type="region of interest" description="Disordered" evidence="2">
    <location>
        <begin position="124"/>
        <end position="169"/>
    </location>
</feature>
<dbReference type="EMBL" id="JABSTU010000004">
    <property type="protein sequence ID" value="KAH8033855.1"/>
    <property type="molecule type" value="Genomic_DNA"/>
</dbReference>
<evidence type="ECO:0000313" key="4">
    <source>
        <dbReference type="EMBL" id="KAH8033855.1"/>
    </source>
</evidence>
<dbReference type="Gene3D" id="1.10.287.110">
    <property type="entry name" value="DnaJ domain"/>
    <property type="match status" value="1"/>
</dbReference>
<proteinExistence type="predicted"/>
<feature type="compositionally biased region" description="Polar residues" evidence="2">
    <location>
        <begin position="124"/>
        <end position="138"/>
    </location>
</feature>
<keyword evidence="5" id="KW-1185">Reference proteome</keyword>
<dbReference type="PANTHER" id="PTHR45168">
    <property type="entry name" value="DNAJ HOMOLOG SUBFAMILY B MEMBER 2"/>
    <property type="match status" value="1"/>
</dbReference>
<dbReference type="PROSITE" id="PS00636">
    <property type="entry name" value="DNAJ_1"/>
    <property type="match status" value="1"/>
</dbReference>
<reference evidence="4" key="2">
    <citation type="submission" date="2021-09" db="EMBL/GenBank/DDBJ databases">
        <authorList>
            <person name="Jia N."/>
            <person name="Wang J."/>
            <person name="Shi W."/>
            <person name="Du L."/>
            <person name="Sun Y."/>
            <person name="Zhan W."/>
            <person name="Jiang J."/>
            <person name="Wang Q."/>
            <person name="Zhang B."/>
            <person name="Ji P."/>
            <person name="Sakyi L.B."/>
            <person name="Cui X."/>
            <person name="Yuan T."/>
            <person name="Jiang B."/>
            <person name="Yang W."/>
            <person name="Lam T.T.-Y."/>
            <person name="Chang Q."/>
            <person name="Ding S."/>
            <person name="Wang X."/>
            <person name="Zhu J."/>
            <person name="Ruan X."/>
            <person name="Zhao L."/>
            <person name="Wei J."/>
            <person name="Que T."/>
            <person name="Du C."/>
            <person name="Cheng J."/>
            <person name="Dai P."/>
            <person name="Han X."/>
            <person name="Huang E."/>
            <person name="Gao Y."/>
            <person name="Liu J."/>
            <person name="Shao H."/>
            <person name="Ye R."/>
            <person name="Li L."/>
            <person name="Wei W."/>
            <person name="Wang X."/>
            <person name="Wang C."/>
            <person name="Huo Q."/>
            <person name="Li W."/>
            <person name="Guo W."/>
            <person name="Chen H."/>
            <person name="Chen S."/>
            <person name="Zhou L."/>
            <person name="Zhou L."/>
            <person name="Ni X."/>
            <person name="Tian J."/>
            <person name="Zhou Y."/>
            <person name="Sheng Y."/>
            <person name="Liu T."/>
            <person name="Pan Y."/>
            <person name="Xia L."/>
            <person name="Li J."/>
            <person name="Zhao F."/>
            <person name="Cao W."/>
        </authorList>
    </citation>
    <scope>NUCLEOTIDE SEQUENCE</scope>
    <source>
        <strain evidence="4">Rmic-2018</strain>
        <tissue evidence="4">Larvae</tissue>
    </source>
</reference>
<dbReference type="InterPro" id="IPR043183">
    <property type="entry name" value="DNJB2/6-like"/>
</dbReference>
<dbReference type="GO" id="GO:0030544">
    <property type="term" value="F:Hsp70 protein binding"/>
    <property type="evidence" value="ECO:0007669"/>
    <property type="project" value="InterPro"/>
</dbReference>
<dbReference type="InterPro" id="IPR018253">
    <property type="entry name" value="DnaJ_domain_CS"/>
</dbReference>
<sequence length="400" mass="43541">MSGSEEYYRVLEVPRDATQDDIRRAYRRLALKWHPDKNPTNKEEAERHFKAIAEAYEVLSDETTRRQYDLYGPSGYDTSQQSNKSSRNTRGGLFTAAFRDPEELFREFFGTADPFEELFRAARQGSTTSAQGHSSTRQSSHRPSKANVPGSSPLWRGSTNSQQGGVDGSRILRPGGFLYDFDDMLFGGCGTVPSGPCGLGFASPGGFTGIPTEQMSSVRYMNGKRCETRTIVQDGIKTVMCFEDGRLVSRTVNGAPQEMPKQTEDGGKDESTQTGRSGLKVSESLPYSNSGEGPAHRSNSKAASAGGAVGEMMPKQKTTHPHKGLPSRQMSSARKSRSRNSTKSTGKAPHRECSNTECLKANTSGTAILQPPPSQPPPVVSQRSVGVQVGLKRKTSKNTK</sequence>
<feature type="domain" description="J" evidence="3">
    <location>
        <begin position="6"/>
        <end position="72"/>
    </location>
</feature>
<evidence type="ECO:0000259" key="3">
    <source>
        <dbReference type="PROSITE" id="PS50076"/>
    </source>
</evidence>
<protein>
    <recommendedName>
        <fullName evidence="3">J domain-containing protein</fullName>
    </recommendedName>
</protein>
<feature type="region of interest" description="Disordered" evidence="2">
    <location>
        <begin position="251"/>
        <end position="400"/>
    </location>
</feature>
<dbReference type="Proteomes" id="UP000821866">
    <property type="component" value="Chromosome 2"/>
</dbReference>
<dbReference type="PANTHER" id="PTHR45168:SF3">
    <property type="entry name" value="DNAJ HEAT SHOCK PROTEIN FAMILY (HSP40) MEMBER B2"/>
    <property type="match status" value="1"/>
</dbReference>
<feature type="compositionally biased region" description="Pro residues" evidence="2">
    <location>
        <begin position="370"/>
        <end position="379"/>
    </location>
</feature>
<feature type="compositionally biased region" description="Basic and acidic residues" evidence="2">
    <location>
        <begin position="261"/>
        <end position="271"/>
    </location>
</feature>
<dbReference type="SMART" id="SM00271">
    <property type="entry name" value="DnaJ"/>
    <property type="match status" value="1"/>
</dbReference>
<reference evidence="4" key="1">
    <citation type="journal article" date="2020" name="Cell">
        <title>Large-Scale Comparative Analyses of Tick Genomes Elucidate Their Genetic Diversity and Vector Capacities.</title>
        <authorList>
            <consortium name="Tick Genome and Microbiome Consortium (TIGMIC)"/>
            <person name="Jia N."/>
            <person name="Wang J."/>
            <person name="Shi W."/>
            <person name="Du L."/>
            <person name="Sun Y."/>
            <person name="Zhan W."/>
            <person name="Jiang J.F."/>
            <person name="Wang Q."/>
            <person name="Zhang B."/>
            <person name="Ji P."/>
            <person name="Bell-Sakyi L."/>
            <person name="Cui X.M."/>
            <person name="Yuan T.T."/>
            <person name="Jiang B.G."/>
            <person name="Yang W.F."/>
            <person name="Lam T.T."/>
            <person name="Chang Q.C."/>
            <person name="Ding S.J."/>
            <person name="Wang X.J."/>
            <person name="Zhu J.G."/>
            <person name="Ruan X.D."/>
            <person name="Zhao L."/>
            <person name="Wei J.T."/>
            <person name="Ye R.Z."/>
            <person name="Que T.C."/>
            <person name="Du C.H."/>
            <person name="Zhou Y.H."/>
            <person name="Cheng J.X."/>
            <person name="Dai P.F."/>
            <person name="Guo W.B."/>
            <person name="Han X.H."/>
            <person name="Huang E.J."/>
            <person name="Li L.F."/>
            <person name="Wei W."/>
            <person name="Gao Y.C."/>
            <person name="Liu J.Z."/>
            <person name="Shao H.Z."/>
            <person name="Wang X."/>
            <person name="Wang C.C."/>
            <person name="Yang T.C."/>
            <person name="Huo Q.B."/>
            <person name="Li W."/>
            <person name="Chen H.Y."/>
            <person name="Chen S.E."/>
            <person name="Zhou L.G."/>
            <person name="Ni X.B."/>
            <person name="Tian J.H."/>
            <person name="Sheng Y."/>
            <person name="Liu T."/>
            <person name="Pan Y.S."/>
            <person name="Xia L.Y."/>
            <person name="Li J."/>
            <person name="Zhao F."/>
            <person name="Cao W.C."/>
        </authorList>
    </citation>
    <scope>NUCLEOTIDE SEQUENCE</scope>
    <source>
        <strain evidence="4">Rmic-2018</strain>
    </source>
</reference>
<evidence type="ECO:0000256" key="2">
    <source>
        <dbReference type="SAM" id="MobiDB-lite"/>
    </source>
</evidence>
<dbReference type="SUPFAM" id="SSF46565">
    <property type="entry name" value="Chaperone J-domain"/>
    <property type="match status" value="1"/>
</dbReference>
<feature type="compositionally biased region" description="Polar residues" evidence="2">
    <location>
        <begin position="355"/>
        <end position="367"/>
    </location>
</feature>
<dbReference type="Pfam" id="PF00226">
    <property type="entry name" value="DnaJ"/>
    <property type="match status" value="1"/>
</dbReference>
<dbReference type="FunFam" id="1.10.287.110:FF:000021">
    <property type="entry name" value="DnaJ (Hsp40) homolog, subfamily B, member 2"/>
    <property type="match status" value="1"/>
</dbReference>
<comment type="caution">
    <text evidence="4">The sequence shown here is derived from an EMBL/GenBank/DDBJ whole genome shotgun (WGS) entry which is preliminary data.</text>
</comment>
<dbReference type="CDD" id="cd06257">
    <property type="entry name" value="DnaJ"/>
    <property type="match status" value="1"/>
</dbReference>
<dbReference type="VEuPathDB" id="VectorBase:LOC119162307"/>
<dbReference type="InterPro" id="IPR036869">
    <property type="entry name" value="J_dom_sf"/>
</dbReference>
<feature type="compositionally biased region" description="Polar residues" evidence="2">
    <location>
        <begin position="76"/>
        <end position="89"/>
    </location>
</feature>
<feature type="compositionally biased region" description="Basic residues" evidence="2">
    <location>
        <begin position="391"/>
        <end position="400"/>
    </location>
</feature>
<evidence type="ECO:0000256" key="1">
    <source>
        <dbReference type="ARBA" id="ARBA00023186"/>
    </source>
</evidence>
<feature type="compositionally biased region" description="Low complexity" evidence="2">
    <location>
        <begin position="380"/>
        <end position="389"/>
    </location>
</feature>
<dbReference type="PROSITE" id="PS50076">
    <property type="entry name" value="DNAJ_2"/>
    <property type="match status" value="1"/>
</dbReference>
<dbReference type="OMA" id="MCFEDGR"/>
<dbReference type="PRINTS" id="PR00625">
    <property type="entry name" value="JDOMAIN"/>
</dbReference>
<dbReference type="OrthoDB" id="10250354at2759"/>
<dbReference type="AlphaFoldDB" id="A0A9J6EHX9"/>
<evidence type="ECO:0000313" key="5">
    <source>
        <dbReference type="Proteomes" id="UP000821866"/>
    </source>
</evidence>
<keyword evidence="1" id="KW-0143">Chaperone</keyword>
<accession>A0A9J6EHX9</accession>
<dbReference type="GO" id="GO:0005737">
    <property type="term" value="C:cytoplasm"/>
    <property type="evidence" value="ECO:0007669"/>
    <property type="project" value="UniProtKB-ARBA"/>
</dbReference>
<dbReference type="InterPro" id="IPR001623">
    <property type="entry name" value="DnaJ_domain"/>
</dbReference>
<gene>
    <name evidence="4" type="ORF">HPB51_016627</name>
</gene>
<organism evidence="4 5">
    <name type="scientific">Rhipicephalus microplus</name>
    <name type="common">Cattle tick</name>
    <name type="synonym">Boophilus microplus</name>
    <dbReference type="NCBI Taxonomy" id="6941"/>
    <lineage>
        <taxon>Eukaryota</taxon>
        <taxon>Metazoa</taxon>
        <taxon>Ecdysozoa</taxon>
        <taxon>Arthropoda</taxon>
        <taxon>Chelicerata</taxon>
        <taxon>Arachnida</taxon>
        <taxon>Acari</taxon>
        <taxon>Parasitiformes</taxon>
        <taxon>Ixodida</taxon>
        <taxon>Ixodoidea</taxon>
        <taxon>Ixodidae</taxon>
        <taxon>Rhipicephalinae</taxon>
        <taxon>Rhipicephalus</taxon>
        <taxon>Boophilus</taxon>
    </lineage>
</organism>
<name>A0A9J6EHX9_RHIMP</name>
<feature type="region of interest" description="Disordered" evidence="2">
    <location>
        <begin position="69"/>
        <end position="90"/>
    </location>
</feature>
<dbReference type="GO" id="GO:0051082">
    <property type="term" value="F:unfolded protein binding"/>
    <property type="evidence" value="ECO:0007669"/>
    <property type="project" value="InterPro"/>
</dbReference>